<evidence type="ECO:0000256" key="1">
    <source>
        <dbReference type="SAM" id="MobiDB-lite"/>
    </source>
</evidence>
<name>A0A4R7BY78_9HYPH</name>
<dbReference type="GO" id="GO:0006950">
    <property type="term" value="P:response to stress"/>
    <property type="evidence" value="ECO:0007669"/>
    <property type="project" value="TreeGrafter"/>
</dbReference>
<dbReference type="AlphaFoldDB" id="A0A4R7BY78"/>
<dbReference type="PANTHER" id="PTHR33164">
    <property type="entry name" value="TRANSCRIPTIONAL REGULATOR, MARR FAMILY"/>
    <property type="match status" value="1"/>
</dbReference>
<dbReference type="InterPro" id="IPR000835">
    <property type="entry name" value="HTH_MarR-typ"/>
</dbReference>
<dbReference type="SUPFAM" id="SSF46785">
    <property type="entry name" value="Winged helix' DNA-binding domain"/>
    <property type="match status" value="1"/>
</dbReference>
<dbReference type="Pfam" id="PF12802">
    <property type="entry name" value="MarR_2"/>
    <property type="match status" value="1"/>
</dbReference>
<dbReference type="PANTHER" id="PTHR33164:SF105">
    <property type="entry name" value="TRANSCRIPTIONAL REPRESSOR PROTEIN-RELATED"/>
    <property type="match status" value="1"/>
</dbReference>
<comment type="caution">
    <text evidence="3">The sequence shown here is derived from an EMBL/GenBank/DDBJ whole genome shotgun (WGS) entry which is preliminary data.</text>
</comment>
<dbReference type="InterPro" id="IPR036390">
    <property type="entry name" value="WH_DNA-bd_sf"/>
</dbReference>
<organism evidence="3 4">
    <name type="scientific">Enterovirga rhinocerotis</name>
    <dbReference type="NCBI Taxonomy" id="1339210"/>
    <lineage>
        <taxon>Bacteria</taxon>
        <taxon>Pseudomonadati</taxon>
        <taxon>Pseudomonadota</taxon>
        <taxon>Alphaproteobacteria</taxon>
        <taxon>Hyphomicrobiales</taxon>
        <taxon>Methylobacteriaceae</taxon>
        <taxon>Enterovirga</taxon>
    </lineage>
</organism>
<dbReference type="SMART" id="SM00347">
    <property type="entry name" value="HTH_MARR"/>
    <property type="match status" value="1"/>
</dbReference>
<accession>A0A4R7BY78</accession>
<dbReference type="Proteomes" id="UP000295122">
    <property type="component" value="Unassembled WGS sequence"/>
</dbReference>
<protein>
    <submittedName>
        <fullName evidence="3">MarR family transcriptional regulator</fullName>
    </submittedName>
</protein>
<proteinExistence type="predicted"/>
<evidence type="ECO:0000259" key="2">
    <source>
        <dbReference type="PROSITE" id="PS50995"/>
    </source>
</evidence>
<dbReference type="EMBL" id="SNZR01000013">
    <property type="protein sequence ID" value="TDR90503.1"/>
    <property type="molecule type" value="Genomic_DNA"/>
</dbReference>
<feature type="region of interest" description="Disordered" evidence="1">
    <location>
        <begin position="1"/>
        <end position="30"/>
    </location>
</feature>
<evidence type="ECO:0000313" key="3">
    <source>
        <dbReference type="EMBL" id="TDR90503.1"/>
    </source>
</evidence>
<feature type="domain" description="HTH marR-type" evidence="2">
    <location>
        <begin position="29"/>
        <end position="160"/>
    </location>
</feature>
<dbReference type="RefSeq" id="WP_245513241.1">
    <property type="nucleotide sequence ID" value="NZ_SNZR01000013.1"/>
</dbReference>
<dbReference type="Gene3D" id="1.10.10.10">
    <property type="entry name" value="Winged helix-like DNA-binding domain superfamily/Winged helix DNA-binding domain"/>
    <property type="match status" value="1"/>
</dbReference>
<reference evidence="3 4" key="1">
    <citation type="submission" date="2019-03" db="EMBL/GenBank/DDBJ databases">
        <title>Genomic Encyclopedia of Type Strains, Phase IV (KMG-IV): sequencing the most valuable type-strain genomes for metagenomic binning, comparative biology and taxonomic classification.</title>
        <authorList>
            <person name="Goeker M."/>
        </authorList>
    </citation>
    <scope>NUCLEOTIDE SEQUENCE [LARGE SCALE GENOMIC DNA]</scope>
    <source>
        <strain evidence="3 4">DSM 25903</strain>
    </source>
</reference>
<sequence length="167" mass="17935">MTTMPDPAQPAPDAVPGSDGETPSPRPSSPCNCFAIRSAARQISQFYDRHLAGTGLRTTQFSVLAQLSRAGPLAINELAVRMAMDRTTTGRALRPLEREGLVVIGPGRDGRTRALSLTEAGRARLAEAVPFWREAQAAFEARLGREEAAALRAALKRVRDLESAPTT</sequence>
<dbReference type="GO" id="GO:0003700">
    <property type="term" value="F:DNA-binding transcription factor activity"/>
    <property type="evidence" value="ECO:0007669"/>
    <property type="project" value="InterPro"/>
</dbReference>
<keyword evidence="4" id="KW-1185">Reference proteome</keyword>
<dbReference type="InterPro" id="IPR039422">
    <property type="entry name" value="MarR/SlyA-like"/>
</dbReference>
<evidence type="ECO:0000313" key="4">
    <source>
        <dbReference type="Proteomes" id="UP000295122"/>
    </source>
</evidence>
<dbReference type="PROSITE" id="PS50995">
    <property type="entry name" value="HTH_MARR_2"/>
    <property type="match status" value="1"/>
</dbReference>
<gene>
    <name evidence="3" type="ORF">EV668_3354</name>
</gene>
<dbReference type="InterPro" id="IPR036388">
    <property type="entry name" value="WH-like_DNA-bd_sf"/>
</dbReference>